<name>A0ABR9HID9_9ACTN</name>
<protein>
    <submittedName>
        <fullName evidence="2">Deazaflavin-dependent oxidoreductase (Nitroreductase family)</fullName>
    </submittedName>
</protein>
<reference evidence="2 3" key="1">
    <citation type="submission" date="2020-10" db="EMBL/GenBank/DDBJ databases">
        <title>Sequencing the genomes of 1000 actinobacteria strains.</title>
        <authorList>
            <person name="Klenk H.-P."/>
        </authorList>
    </citation>
    <scope>NUCLEOTIDE SEQUENCE [LARGE SCALE GENOMIC DNA]</scope>
    <source>
        <strain evidence="2 3">DSM 45157</strain>
    </source>
</reference>
<comment type="caution">
    <text evidence="2">The sequence shown here is derived from an EMBL/GenBank/DDBJ whole genome shotgun (WGS) entry which is preliminary data.</text>
</comment>
<dbReference type="Gene3D" id="2.30.110.10">
    <property type="entry name" value="Electron Transport, Fmn-binding Protein, Chain A"/>
    <property type="match status" value="1"/>
</dbReference>
<dbReference type="Pfam" id="PF04075">
    <property type="entry name" value="F420H2_quin_red"/>
    <property type="match status" value="1"/>
</dbReference>
<dbReference type="EMBL" id="JADBDY010000001">
    <property type="protein sequence ID" value="MBE1458758.1"/>
    <property type="molecule type" value="Genomic_DNA"/>
</dbReference>
<gene>
    <name evidence="2" type="ORF">H4W79_002972</name>
</gene>
<dbReference type="InterPro" id="IPR004378">
    <property type="entry name" value="F420H2_quin_Rdtase"/>
</dbReference>
<dbReference type="NCBIfam" id="TIGR00026">
    <property type="entry name" value="hi_GC_TIGR00026"/>
    <property type="match status" value="1"/>
</dbReference>
<sequence>MTFAQPPKDPLQRALLRAPIWIYRLGLGDLLGERLVLLTHRGRTTGEARQAVLEVVGRNDNTGAVLVASGFGNRSHWFRNILEEPRVLFQIGGRRRRGTAEPLPPEESGQVLAHYAQRHPRAASALMRGLGHDVGGGVRDYERIGSDPVNGVPVVRLVPDAPEAGLPGFSAPRGADVPRPRN</sequence>
<evidence type="ECO:0000256" key="1">
    <source>
        <dbReference type="SAM" id="MobiDB-lite"/>
    </source>
</evidence>
<evidence type="ECO:0000313" key="2">
    <source>
        <dbReference type="EMBL" id="MBE1458758.1"/>
    </source>
</evidence>
<proteinExistence type="predicted"/>
<feature type="region of interest" description="Disordered" evidence="1">
    <location>
        <begin position="161"/>
        <end position="182"/>
    </location>
</feature>
<organism evidence="2 3">
    <name type="scientific">Nocardiopsis terrae</name>
    <dbReference type="NCBI Taxonomy" id="372655"/>
    <lineage>
        <taxon>Bacteria</taxon>
        <taxon>Bacillati</taxon>
        <taxon>Actinomycetota</taxon>
        <taxon>Actinomycetes</taxon>
        <taxon>Streptosporangiales</taxon>
        <taxon>Nocardiopsidaceae</taxon>
        <taxon>Nocardiopsis</taxon>
    </lineage>
</organism>
<dbReference type="RefSeq" id="WP_191269148.1">
    <property type="nucleotide sequence ID" value="NZ_BMXJ01000003.1"/>
</dbReference>
<keyword evidence="3" id="KW-1185">Reference proteome</keyword>
<dbReference type="InterPro" id="IPR012349">
    <property type="entry name" value="Split_barrel_FMN-bd"/>
</dbReference>
<dbReference type="Proteomes" id="UP000598217">
    <property type="component" value="Unassembled WGS sequence"/>
</dbReference>
<accession>A0ABR9HID9</accession>
<dbReference type="SUPFAM" id="SSF50475">
    <property type="entry name" value="FMN-binding split barrel"/>
    <property type="match status" value="1"/>
</dbReference>
<evidence type="ECO:0000313" key="3">
    <source>
        <dbReference type="Proteomes" id="UP000598217"/>
    </source>
</evidence>